<dbReference type="InterPro" id="IPR050406">
    <property type="entry name" value="FGGY_Carb_Kinase"/>
</dbReference>
<dbReference type="EC" id="2.7.1.-" evidence="6"/>
<protein>
    <submittedName>
        <fullName evidence="6">L-xylulose/3-keto-L-gulonate kinase</fullName>
        <ecNumber evidence="6">2.7.1.-</ecNumber>
    </submittedName>
</protein>
<name>A0A2X0V626_9GAMM</name>
<dbReference type="SUPFAM" id="SSF53067">
    <property type="entry name" value="Actin-like ATPase domain"/>
    <property type="match status" value="2"/>
</dbReference>
<dbReference type="RefSeq" id="WP_113744033.1">
    <property type="nucleotide sequence ID" value="NZ_UAPV01000001.1"/>
</dbReference>
<feature type="domain" description="Carbohydrate kinase FGGY N-terminal" evidence="4">
    <location>
        <begin position="3"/>
        <end position="248"/>
    </location>
</feature>
<dbReference type="Pfam" id="PF02782">
    <property type="entry name" value="FGGY_C"/>
    <property type="match status" value="1"/>
</dbReference>
<evidence type="ECO:0000256" key="2">
    <source>
        <dbReference type="ARBA" id="ARBA00022679"/>
    </source>
</evidence>
<keyword evidence="2 6" id="KW-0808">Transferase</keyword>
<dbReference type="PIRSF" id="PIRSF000538">
    <property type="entry name" value="GlpK"/>
    <property type="match status" value="1"/>
</dbReference>
<dbReference type="PANTHER" id="PTHR43095">
    <property type="entry name" value="SUGAR KINASE"/>
    <property type="match status" value="1"/>
</dbReference>
<gene>
    <name evidence="6" type="primary">lyx_2</name>
    <name evidence="6" type="ORF">NCTC13093_01295</name>
</gene>
<feature type="domain" description="Carbohydrate kinase FGGY C-terminal" evidence="5">
    <location>
        <begin position="259"/>
        <end position="441"/>
    </location>
</feature>
<dbReference type="PANTHER" id="PTHR43095:SF3">
    <property type="entry name" value="L-XYLULOSE_3-KETO-L-GULONATE KINASE"/>
    <property type="match status" value="1"/>
</dbReference>
<dbReference type="CDD" id="cd07802">
    <property type="entry name" value="ASKHA_NBD_FGGY_EcLyxK-like"/>
    <property type="match status" value="1"/>
</dbReference>
<dbReference type="InterPro" id="IPR018484">
    <property type="entry name" value="FGGY_N"/>
</dbReference>
<keyword evidence="7" id="KW-1185">Reference proteome</keyword>
<sequence length="487" mass="53489">MSYFIGIDLGGTVIKAGIYDECGNEVSVCEHNATLIAQHEGFSERNMDELWQSVCTVIQGALKSGSVNNADVKGVSFSSHGKGLYAVDKAGRPVRNGIISSDTRALSIVKKWLEDGSADKAYPYGMQQIWTGHPVAILRWLYENERENYDKIDSIFMVHDYVRFCMTGNKGAEITNISGSNLYNVKTGTYDKILASNFGIDECYDRLPPIVQSAQNCGGVTKEAAEATGLKEGTPVFGGFFDVVAASIASGVTDDTVLSATSGTWSIATTVHKSIKDDPHHYIWGNYCIPDLYFVHEGSPTSASNLAWWRNLLLKNVSLDECNAYVDKAQKERKDSSLFYFPYLFGSNFKLGQHASLYGLQAHHDMQDIVNALYEGIVFSHLINQDKVVKISPNLKTIRMAGGPTNSKPWMQMFASASNLPIEISSIKQVGCMAAALCAAVGSGHFKDFSEAVKATHKASVAIEPCASQHDYLRERYARFLEINKSL</sequence>
<dbReference type="InterPro" id="IPR018485">
    <property type="entry name" value="FGGY_C"/>
</dbReference>
<keyword evidence="3 6" id="KW-0418">Kinase</keyword>
<dbReference type="GO" id="GO:0005975">
    <property type="term" value="P:carbohydrate metabolic process"/>
    <property type="evidence" value="ECO:0007669"/>
    <property type="project" value="InterPro"/>
</dbReference>
<dbReference type="InterPro" id="IPR043129">
    <property type="entry name" value="ATPase_NBD"/>
</dbReference>
<evidence type="ECO:0000259" key="5">
    <source>
        <dbReference type="Pfam" id="PF02782"/>
    </source>
</evidence>
<reference evidence="6 7" key="1">
    <citation type="submission" date="2018-06" db="EMBL/GenBank/DDBJ databases">
        <authorList>
            <consortium name="Pathogen Informatics"/>
            <person name="Doyle S."/>
        </authorList>
    </citation>
    <scope>NUCLEOTIDE SEQUENCE [LARGE SCALE GENOMIC DNA]</scope>
    <source>
        <strain evidence="6 7">NCTC13093</strain>
    </source>
</reference>
<dbReference type="Gene3D" id="3.30.420.40">
    <property type="match status" value="2"/>
</dbReference>
<evidence type="ECO:0000313" key="7">
    <source>
        <dbReference type="Proteomes" id="UP000250086"/>
    </source>
</evidence>
<evidence type="ECO:0000256" key="1">
    <source>
        <dbReference type="ARBA" id="ARBA00009156"/>
    </source>
</evidence>
<dbReference type="InterPro" id="IPR000577">
    <property type="entry name" value="Carb_kinase_FGGY"/>
</dbReference>
<dbReference type="Pfam" id="PF00370">
    <property type="entry name" value="FGGY_N"/>
    <property type="match status" value="1"/>
</dbReference>
<organism evidence="6 7">
    <name type="scientific">Anaerobiospirillum thomasii</name>
    <dbReference type="NCBI Taxonomy" id="179995"/>
    <lineage>
        <taxon>Bacteria</taxon>
        <taxon>Pseudomonadati</taxon>
        <taxon>Pseudomonadota</taxon>
        <taxon>Gammaproteobacteria</taxon>
        <taxon>Aeromonadales</taxon>
        <taxon>Succinivibrionaceae</taxon>
        <taxon>Anaerobiospirillum</taxon>
    </lineage>
</organism>
<dbReference type="EMBL" id="UAPV01000001">
    <property type="protein sequence ID" value="SPT69904.1"/>
    <property type="molecule type" value="Genomic_DNA"/>
</dbReference>
<accession>A0A2X0V626</accession>
<dbReference type="AlphaFoldDB" id="A0A2X0V626"/>
<evidence type="ECO:0000259" key="4">
    <source>
        <dbReference type="Pfam" id="PF00370"/>
    </source>
</evidence>
<dbReference type="GO" id="GO:0016301">
    <property type="term" value="F:kinase activity"/>
    <property type="evidence" value="ECO:0007669"/>
    <property type="project" value="UniProtKB-KW"/>
</dbReference>
<proteinExistence type="inferred from homology"/>
<comment type="similarity">
    <text evidence="1">Belongs to the FGGY kinase family.</text>
</comment>
<evidence type="ECO:0000313" key="6">
    <source>
        <dbReference type="EMBL" id="SPT69904.1"/>
    </source>
</evidence>
<dbReference type="Proteomes" id="UP000250086">
    <property type="component" value="Unassembled WGS sequence"/>
</dbReference>
<evidence type="ECO:0000256" key="3">
    <source>
        <dbReference type="ARBA" id="ARBA00022777"/>
    </source>
</evidence>